<dbReference type="GO" id="GO:0000139">
    <property type="term" value="C:Golgi membrane"/>
    <property type="evidence" value="ECO:0007669"/>
    <property type="project" value="UniProtKB-SubCell"/>
</dbReference>
<gene>
    <name evidence="14" type="ORF">E2562_033773</name>
</gene>
<dbReference type="EC" id="2.4.-.-" evidence="12"/>
<proteinExistence type="inferred from homology"/>
<evidence type="ECO:0000256" key="1">
    <source>
        <dbReference type="ARBA" id="ARBA00004323"/>
    </source>
</evidence>
<keyword evidence="6 12" id="KW-0735">Signal-anchor</keyword>
<comment type="caution">
    <text evidence="14">The sequence shown here is derived from an EMBL/GenBank/DDBJ whole genome shotgun (WGS) entry which is preliminary data.</text>
</comment>
<evidence type="ECO:0000256" key="7">
    <source>
        <dbReference type="ARBA" id="ARBA00022989"/>
    </source>
</evidence>
<keyword evidence="10" id="KW-0325">Glycoprotein</keyword>
<dbReference type="SUPFAM" id="SSF53448">
    <property type="entry name" value="Nucleotide-diphospho-sugar transferases"/>
    <property type="match status" value="1"/>
</dbReference>
<evidence type="ECO:0000256" key="13">
    <source>
        <dbReference type="SAM" id="MobiDB-lite"/>
    </source>
</evidence>
<keyword evidence="3" id="KW-0328">Glycosyltransferase</keyword>
<evidence type="ECO:0000256" key="9">
    <source>
        <dbReference type="ARBA" id="ARBA00023136"/>
    </source>
</evidence>
<protein>
    <recommendedName>
        <fullName evidence="12">Glycosyltransferases</fullName>
        <ecNumber evidence="12">2.4.-.-</ecNumber>
    </recommendedName>
</protein>
<evidence type="ECO:0000313" key="15">
    <source>
        <dbReference type="Proteomes" id="UP000479710"/>
    </source>
</evidence>
<dbReference type="InterPro" id="IPR029044">
    <property type="entry name" value="Nucleotide-diphossugar_trans"/>
</dbReference>
<keyword evidence="7" id="KW-1133">Transmembrane helix</keyword>
<name>A0A6G1F135_9ORYZ</name>
<dbReference type="EMBL" id="SPHZ02000002">
    <property type="protein sequence ID" value="KAF0930610.1"/>
    <property type="molecule type" value="Genomic_DNA"/>
</dbReference>
<evidence type="ECO:0000256" key="2">
    <source>
        <dbReference type="ARBA" id="ARBA00007706"/>
    </source>
</evidence>
<dbReference type="InterPro" id="IPR005027">
    <property type="entry name" value="Glyco_trans_43"/>
</dbReference>
<keyword evidence="15" id="KW-1185">Reference proteome</keyword>
<evidence type="ECO:0000313" key="14">
    <source>
        <dbReference type="EMBL" id="KAF0930610.1"/>
    </source>
</evidence>
<evidence type="ECO:0000256" key="10">
    <source>
        <dbReference type="ARBA" id="ARBA00023180"/>
    </source>
</evidence>
<keyword evidence="4 12" id="KW-0808">Transferase</keyword>
<comment type="function">
    <text evidence="12">Involved in the synthesis of glucuronoxylan hemicellulose in secondary cell walls.</text>
</comment>
<keyword evidence="8 12" id="KW-0333">Golgi apparatus</keyword>
<keyword evidence="5" id="KW-0812">Transmembrane</keyword>
<evidence type="ECO:0000256" key="3">
    <source>
        <dbReference type="ARBA" id="ARBA00022676"/>
    </source>
</evidence>
<dbReference type="EMBL" id="SPHZ02000002">
    <property type="protein sequence ID" value="KAF0930609.1"/>
    <property type="molecule type" value="Genomic_DNA"/>
</dbReference>
<dbReference type="AlphaFoldDB" id="A0A6G1F135"/>
<keyword evidence="9" id="KW-0472">Membrane</keyword>
<dbReference type="Pfam" id="PF03360">
    <property type="entry name" value="Glyco_transf_43"/>
    <property type="match status" value="1"/>
</dbReference>
<dbReference type="OrthoDB" id="675023at2759"/>
<evidence type="ECO:0000256" key="11">
    <source>
        <dbReference type="ARBA" id="ARBA00023316"/>
    </source>
</evidence>
<accession>A0A6G1F135</accession>
<sequence>MSGFAFNSSMLWDAKNRGHQAWNYIRQLDTAKEGFQETTFIEQLVEDETHMEGVPPGSLSMWLKRNAICQAAVAPPRHRRPPRLLVVPSTHASGRSPAPPVPHRHVAVAPPCRRRPPRFLDVPYYEILAQGSLLTRGTEEAS</sequence>
<feature type="region of interest" description="Disordered" evidence="13">
    <location>
        <begin position="88"/>
        <end position="108"/>
    </location>
</feature>
<evidence type="ECO:0000256" key="4">
    <source>
        <dbReference type="ARBA" id="ARBA00022679"/>
    </source>
</evidence>
<evidence type="ECO:0000256" key="5">
    <source>
        <dbReference type="ARBA" id="ARBA00022692"/>
    </source>
</evidence>
<reference evidence="14 15" key="1">
    <citation type="submission" date="2019-11" db="EMBL/GenBank/DDBJ databases">
        <title>Whole genome sequence of Oryza granulata.</title>
        <authorList>
            <person name="Li W."/>
        </authorList>
    </citation>
    <scope>NUCLEOTIDE SEQUENCE [LARGE SCALE GENOMIC DNA]</scope>
    <source>
        <strain evidence="15">cv. Menghai</strain>
        <tissue evidence="14">Leaf</tissue>
    </source>
</reference>
<organism evidence="14 15">
    <name type="scientific">Oryza meyeriana var. granulata</name>
    <dbReference type="NCBI Taxonomy" id="110450"/>
    <lineage>
        <taxon>Eukaryota</taxon>
        <taxon>Viridiplantae</taxon>
        <taxon>Streptophyta</taxon>
        <taxon>Embryophyta</taxon>
        <taxon>Tracheophyta</taxon>
        <taxon>Spermatophyta</taxon>
        <taxon>Magnoliopsida</taxon>
        <taxon>Liliopsida</taxon>
        <taxon>Poales</taxon>
        <taxon>Poaceae</taxon>
        <taxon>BOP clade</taxon>
        <taxon>Oryzoideae</taxon>
        <taxon>Oryzeae</taxon>
        <taxon>Oryzinae</taxon>
        <taxon>Oryza</taxon>
        <taxon>Oryza meyeriana</taxon>
    </lineage>
</organism>
<comment type="subcellular location">
    <subcellularLocation>
        <location evidence="1 12">Golgi apparatus membrane</location>
        <topology evidence="1 12">Single-pass type II membrane protein</topology>
    </subcellularLocation>
</comment>
<comment type="similarity">
    <text evidence="2 12">Belongs to the glycosyltransferase 43 family.</text>
</comment>
<evidence type="ECO:0000256" key="8">
    <source>
        <dbReference type="ARBA" id="ARBA00023034"/>
    </source>
</evidence>
<dbReference type="Gene3D" id="3.90.550.10">
    <property type="entry name" value="Spore Coat Polysaccharide Biosynthesis Protein SpsA, Chain A"/>
    <property type="match status" value="1"/>
</dbReference>
<evidence type="ECO:0000256" key="12">
    <source>
        <dbReference type="RuleBase" id="RU363127"/>
    </source>
</evidence>
<keyword evidence="11 12" id="KW-0961">Cell wall biogenesis/degradation</keyword>
<dbReference type="GO" id="GO:0071555">
    <property type="term" value="P:cell wall organization"/>
    <property type="evidence" value="ECO:0007669"/>
    <property type="project" value="UniProtKB-KW"/>
</dbReference>
<dbReference type="Proteomes" id="UP000479710">
    <property type="component" value="Unassembled WGS sequence"/>
</dbReference>
<dbReference type="GO" id="GO:0015018">
    <property type="term" value="F:galactosylgalactosylxylosylprotein 3-beta-glucuronosyltransferase activity"/>
    <property type="evidence" value="ECO:0007669"/>
    <property type="project" value="InterPro"/>
</dbReference>
<evidence type="ECO:0000256" key="6">
    <source>
        <dbReference type="ARBA" id="ARBA00022968"/>
    </source>
</evidence>